<evidence type="ECO:0000313" key="2">
    <source>
        <dbReference type="Proteomes" id="UP001171945"/>
    </source>
</evidence>
<organism evidence="1 2">
    <name type="scientific">Candidatus Marithioploca araucensis</name>
    <dbReference type="NCBI Taxonomy" id="70273"/>
    <lineage>
        <taxon>Bacteria</taxon>
        <taxon>Pseudomonadati</taxon>
        <taxon>Pseudomonadota</taxon>
        <taxon>Gammaproteobacteria</taxon>
        <taxon>Thiotrichales</taxon>
        <taxon>Thiotrichaceae</taxon>
        <taxon>Candidatus Marithioploca</taxon>
    </lineage>
</organism>
<dbReference type="Proteomes" id="UP001171945">
    <property type="component" value="Unassembled WGS sequence"/>
</dbReference>
<dbReference type="EMBL" id="JAUCGM010000533">
    <property type="protein sequence ID" value="MDM8563252.1"/>
    <property type="molecule type" value="Genomic_DNA"/>
</dbReference>
<dbReference type="Gene3D" id="3.40.630.10">
    <property type="entry name" value="Zn peptidases"/>
    <property type="match status" value="1"/>
</dbReference>
<evidence type="ECO:0008006" key="3">
    <source>
        <dbReference type="Google" id="ProtNLM"/>
    </source>
</evidence>
<feature type="non-terminal residue" evidence="1">
    <location>
        <position position="153"/>
    </location>
</feature>
<gene>
    <name evidence="1" type="ORF">QUF54_07850</name>
</gene>
<keyword evidence="2" id="KW-1185">Reference proteome</keyword>
<dbReference type="InterPro" id="IPR001160">
    <property type="entry name" value="Peptidase_M20C"/>
</dbReference>
<dbReference type="PANTHER" id="PTHR43501">
    <property type="entry name" value="CYTOSOL NON-SPECIFIC DIPEPTIDASE"/>
    <property type="match status" value="1"/>
</dbReference>
<accession>A0ABT7VUM8</accession>
<evidence type="ECO:0000313" key="1">
    <source>
        <dbReference type="EMBL" id="MDM8563252.1"/>
    </source>
</evidence>
<proteinExistence type="predicted"/>
<comment type="caution">
    <text evidence="1">The sequence shown here is derived from an EMBL/GenBank/DDBJ whole genome shotgun (WGS) entry which is preliminary data.</text>
</comment>
<sequence length="153" mass="17215">MKFEHEKTNDILRWFEKINQIPRCSGNEEAIINWLKNWAEQNHFEIKTDEVENVLIKVPASSGYEKSPVVVLQGHLDMVCEKTPDSIHNFANDPIKLMQDGEWLTADKTTLGADNGIAIAMAMTLALEKGVLHPPLELLFTVDEERGLVGASM</sequence>
<dbReference type="PRINTS" id="PR00934">
    <property type="entry name" value="XHISDIPTASE"/>
</dbReference>
<dbReference type="PANTHER" id="PTHR43501:SF1">
    <property type="entry name" value="CYTOSOL NON-SPECIFIC DIPEPTIDASE"/>
    <property type="match status" value="1"/>
</dbReference>
<dbReference type="SUPFAM" id="SSF53187">
    <property type="entry name" value="Zn-dependent exopeptidases"/>
    <property type="match status" value="1"/>
</dbReference>
<reference evidence="1" key="1">
    <citation type="submission" date="2023-06" db="EMBL/GenBank/DDBJ databases">
        <title>Uncultivated large filamentous bacteria from sulfidic sediments reveal new species and different genomic features in energy metabolism and defense.</title>
        <authorList>
            <person name="Fonseca A."/>
        </authorList>
    </citation>
    <scope>NUCLEOTIDE SEQUENCE</scope>
    <source>
        <strain evidence="1">HSG4</strain>
    </source>
</reference>
<protein>
    <recommendedName>
        <fullName evidence="3">M20/M25/M40 family metallo-hydrolase</fullName>
    </recommendedName>
</protein>
<name>A0ABT7VUM8_9GAMM</name>